<dbReference type="Pfam" id="PF02391">
    <property type="entry name" value="MoaE"/>
    <property type="match status" value="1"/>
</dbReference>
<accession>A0ABV6LQW2</accession>
<gene>
    <name evidence="1" type="ORF">ACFFGV_14555</name>
</gene>
<dbReference type="EMBL" id="JBHLTP010000011">
    <property type="protein sequence ID" value="MFC0524796.1"/>
    <property type="molecule type" value="Genomic_DNA"/>
</dbReference>
<keyword evidence="2" id="KW-1185">Reference proteome</keyword>
<proteinExistence type="predicted"/>
<name>A0ABV6LQW2_9BACI</name>
<dbReference type="RefSeq" id="WP_377349166.1">
    <property type="nucleotide sequence ID" value="NZ_JBHLTP010000011.1"/>
</dbReference>
<dbReference type="CDD" id="cd00756">
    <property type="entry name" value="MoaE"/>
    <property type="match status" value="1"/>
</dbReference>
<reference evidence="1 2" key="1">
    <citation type="submission" date="2024-09" db="EMBL/GenBank/DDBJ databases">
        <authorList>
            <person name="Sun Q."/>
            <person name="Mori K."/>
        </authorList>
    </citation>
    <scope>NUCLEOTIDE SEQUENCE [LARGE SCALE GENOMIC DNA]</scope>
    <source>
        <strain evidence="1 2">NCAIM B.02529</strain>
    </source>
</reference>
<sequence>MGKQFSVTDQFINVDEVVHKVVRPESGAVNTFIGTVREFTKNKRTLYLKYEAYVSMAEKKLAQIGDEITSKWPDAKCAIVHRIGELHISDIAVVIAVSTPHRADAYDASRYAIERMKEIVPIWKKEHWEDGTSWIGDQQELKRYPTGEPLEEDL</sequence>
<comment type="caution">
    <text evidence="1">The sequence shown here is derived from an EMBL/GenBank/DDBJ whole genome shotgun (WGS) entry which is preliminary data.</text>
</comment>
<evidence type="ECO:0000313" key="1">
    <source>
        <dbReference type="EMBL" id="MFC0524796.1"/>
    </source>
</evidence>
<dbReference type="InterPro" id="IPR036563">
    <property type="entry name" value="MoaE_sf"/>
</dbReference>
<protein>
    <submittedName>
        <fullName evidence="1">Molybdenum cofactor biosynthesis protein MoaE</fullName>
    </submittedName>
</protein>
<dbReference type="Proteomes" id="UP001589836">
    <property type="component" value="Unassembled WGS sequence"/>
</dbReference>
<dbReference type="Gene3D" id="3.90.1170.40">
    <property type="entry name" value="Molybdopterin biosynthesis MoaE subunit"/>
    <property type="match status" value="1"/>
</dbReference>
<dbReference type="SUPFAM" id="SSF54690">
    <property type="entry name" value="Molybdopterin synthase subunit MoaE"/>
    <property type="match status" value="1"/>
</dbReference>
<organism evidence="1 2">
    <name type="scientific">Pontibacillus salicampi</name>
    <dbReference type="NCBI Taxonomy" id="1449801"/>
    <lineage>
        <taxon>Bacteria</taxon>
        <taxon>Bacillati</taxon>
        <taxon>Bacillota</taxon>
        <taxon>Bacilli</taxon>
        <taxon>Bacillales</taxon>
        <taxon>Bacillaceae</taxon>
        <taxon>Pontibacillus</taxon>
    </lineage>
</organism>
<dbReference type="InterPro" id="IPR003448">
    <property type="entry name" value="Mopterin_biosynth_MoaE"/>
</dbReference>
<evidence type="ECO:0000313" key="2">
    <source>
        <dbReference type="Proteomes" id="UP001589836"/>
    </source>
</evidence>
<dbReference type="PANTHER" id="PTHR23404">
    <property type="entry name" value="MOLYBDOPTERIN SYNTHASE RELATED"/>
    <property type="match status" value="1"/>
</dbReference>